<protein>
    <submittedName>
        <fullName evidence="2">Uncharacterized protein</fullName>
    </submittedName>
</protein>
<dbReference type="InterPro" id="IPR010978">
    <property type="entry name" value="tRNA-bd_arm"/>
</dbReference>
<accession>A0A034VNL9</accession>
<sequence>MRILQSHTNNTTMVHLLRYTTKYLLKSAQQLPIKRSISALYITGDKAKKNYAPLQPYMDFEETLNQQEPLEESIKARKLHINLDELKTKYAKFQSMKNQIKQVEEERESVSKKLKELNKVCGKRWALPQKKSSN</sequence>
<keyword evidence="1" id="KW-0175">Coiled coil</keyword>
<organism evidence="2">
    <name type="scientific">Bactrocera dorsalis</name>
    <name type="common">Oriental fruit fly</name>
    <name type="synonym">Dacus dorsalis</name>
    <dbReference type="NCBI Taxonomy" id="27457"/>
    <lineage>
        <taxon>Eukaryota</taxon>
        <taxon>Metazoa</taxon>
        <taxon>Ecdysozoa</taxon>
        <taxon>Arthropoda</taxon>
        <taxon>Hexapoda</taxon>
        <taxon>Insecta</taxon>
        <taxon>Pterygota</taxon>
        <taxon>Neoptera</taxon>
        <taxon>Endopterygota</taxon>
        <taxon>Diptera</taxon>
        <taxon>Brachycera</taxon>
        <taxon>Muscomorpha</taxon>
        <taxon>Tephritoidea</taxon>
        <taxon>Tephritidae</taxon>
        <taxon>Bactrocera</taxon>
        <taxon>Bactrocera</taxon>
    </lineage>
</organism>
<dbReference type="GO" id="GO:0000166">
    <property type="term" value="F:nucleotide binding"/>
    <property type="evidence" value="ECO:0007669"/>
    <property type="project" value="InterPro"/>
</dbReference>
<dbReference type="AlphaFoldDB" id="A0A034VNL9"/>
<dbReference type="InterPro" id="IPR042103">
    <property type="entry name" value="SerRS_1_N_sf"/>
</dbReference>
<dbReference type="EMBL" id="GAKP01015562">
    <property type="protein sequence ID" value="JAC43390.1"/>
    <property type="molecule type" value="Transcribed_RNA"/>
</dbReference>
<dbReference type="OrthoDB" id="24683at2759"/>
<feature type="coiled-coil region" evidence="1">
    <location>
        <begin position="83"/>
        <end position="120"/>
    </location>
</feature>
<evidence type="ECO:0000256" key="1">
    <source>
        <dbReference type="SAM" id="Coils"/>
    </source>
</evidence>
<proteinExistence type="predicted"/>
<reference evidence="2" key="1">
    <citation type="journal article" date="2014" name="BMC Genomics">
        <title>Characterizing the developmental transcriptome of the oriental fruit fly, Bactrocera dorsalis (Diptera: Tephritidae) through comparative genomic analysis with Drosophila melanogaster utilizing modENCODE datasets.</title>
        <authorList>
            <person name="Geib S.M."/>
            <person name="Calla B."/>
            <person name="Hall B."/>
            <person name="Hou S."/>
            <person name="Manoukis N.C."/>
        </authorList>
    </citation>
    <scope>NUCLEOTIDE SEQUENCE</scope>
    <source>
        <strain evidence="2">Punador</strain>
    </source>
</reference>
<dbReference type="SUPFAM" id="SSF46589">
    <property type="entry name" value="tRNA-binding arm"/>
    <property type="match status" value="1"/>
</dbReference>
<name>A0A034VNL9_BACDO</name>
<evidence type="ECO:0000313" key="2">
    <source>
        <dbReference type="EMBL" id="JAC43390.1"/>
    </source>
</evidence>
<dbReference type="Gene3D" id="1.10.287.40">
    <property type="entry name" value="Serine-tRNA synthetase, tRNA binding domain"/>
    <property type="match status" value="1"/>
</dbReference>